<keyword evidence="2" id="KW-1185">Reference proteome</keyword>
<reference evidence="1 2" key="1">
    <citation type="submission" date="2019-02" db="EMBL/GenBank/DDBJ databases">
        <title>Genome sequencing of the rare red list fungi Antrodiella citrinella (Flaviporus citrinellus).</title>
        <authorList>
            <person name="Buettner E."/>
            <person name="Kellner H."/>
        </authorList>
    </citation>
    <scope>NUCLEOTIDE SEQUENCE [LARGE SCALE GENOMIC DNA]</scope>
    <source>
        <strain evidence="1 2">DSM 108506</strain>
    </source>
</reference>
<evidence type="ECO:0000313" key="1">
    <source>
        <dbReference type="EMBL" id="THH32992.1"/>
    </source>
</evidence>
<dbReference type="AlphaFoldDB" id="A0A4S4N240"/>
<proteinExistence type="predicted"/>
<organism evidence="1 2">
    <name type="scientific">Antrodiella citrinella</name>
    <dbReference type="NCBI Taxonomy" id="2447956"/>
    <lineage>
        <taxon>Eukaryota</taxon>
        <taxon>Fungi</taxon>
        <taxon>Dikarya</taxon>
        <taxon>Basidiomycota</taxon>
        <taxon>Agaricomycotina</taxon>
        <taxon>Agaricomycetes</taxon>
        <taxon>Polyporales</taxon>
        <taxon>Steccherinaceae</taxon>
        <taxon>Antrodiella</taxon>
    </lineage>
</organism>
<dbReference type="Proteomes" id="UP000308730">
    <property type="component" value="Unassembled WGS sequence"/>
</dbReference>
<accession>A0A4S4N240</accession>
<dbReference type="EMBL" id="SGPM01000012">
    <property type="protein sequence ID" value="THH32992.1"/>
    <property type="molecule type" value="Genomic_DNA"/>
</dbReference>
<gene>
    <name evidence="1" type="ORF">EUX98_g1199</name>
</gene>
<evidence type="ECO:0000313" key="2">
    <source>
        <dbReference type="Proteomes" id="UP000308730"/>
    </source>
</evidence>
<protein>
    <submittedName>
        <fullName evidence="1">Uncharacterized protein</fullName>
    </submittedName>
</protein>
<comment type="caution">
    <text evidence="1">The sequence shown here is derived from an EMBL/GenBank/DDBJ whole genome shotgun (WGS) entry which is preliminary data.</text>
</comment>
<sequence length="208" mass="23018">MRDRHHLEEEIHILQEDGIRTEVGIMTAEEIERECLHLRTGLDGTKAGSLESGENGNGVWNRDGDGKRMIVGEEVTGEIQRVRLETLDLGHGLELEGVWEGAATVVGTTEVLNLTIDVPHARQGLHHVDLNVHHQVELGHQALPVVVLRVRDRLVRREVARHEVGLPSESRQAVRQNVQRALKMRNLNLAALTKPALLGSDCAAEVAV</sequence>
<name>A0A4S4N240_9APHY</name>